<dbReference type="Proteomes" id="UP000053317">
    <property type="component" value="Unassembled WGS sequence"/>
</dbReference>
<dbReference type="PANTHER" id="PTHR12145:SF36">
    <property type="entry name" value="MANNAN ENDO-1,6-ALPHA-MANNOSIDASE DCW1"/>
    <property type="match status" value="1"/>
</dbReference>
<evidence type="ECO:0000256" key="3">
    <source>
        <dbReference type="ARBA" id="ARBA00012350"/>
    </source>
</evidence>
<dbReference type="GO" id="GO:0008496">
    <property type="term" value="F:mannan endo-1,6-alpha-mannosidase activity"/>
    <property type="evidence" value="ECO:0007669"/>
    <property type="project" value="UniProtKB-EC"/>
</dbReference>
<comment type="catalytic activity">
    <reaction evidence="1">
        <text>Random hydrolysis of (1-&gt;6)-alpha-D-mannosidic linkages in unbranched (1-&gt;6)-mannans.</text>
        <dbReference type="EC" id="3.2.1.101"/>
    </reaction>
</comment>
<evidence type="ECO:0000256" key="1">
    <source>
        <dbReference type="ARBA" id="ARBA00001452"/>
    </source>
</evidence>
<dbReference type="InterPro" id="IPR008928">
    <property type="entry name" value="6-hairpin_glycosidase_sf"/>
</dbReference>
<dbReference type="AlphaFoldDB" id="A0A0G2GVT2"/>
<reference evidence="8 9" key="1">
    <citation type="submission" date="2015-05" db="EMBL/GenBank/DDBJ databases">
        <title>Distinctive expansion of gene families associated with plant cell wall degradation and secondary metabolism in the genomes of grapevine trunk pathogens.</title>
        <authorList>
            <person name="Lawrence D.P."/>
            <person name="Travadon R."/>
            <person name="Rolshausen P.E."/>
            <person name="Baumgartner K."/>
        </authorList>
    </citation>
    <scope>NUCLEOTIDE SEQUENCE [LARGE SCALE GENOMIC DNA]</scope>
    <source>
        <strain evidence="8">UCRPC4</strain>
    </source>
</reference>
<dbReference type="EC" id="3.2.1.101" evidence="3"/>
<dbReference type="EMBL" id="LCWF01000025">
    <property type="protein sequence ID" value="KKY27333.1"/>
    <property type="molecule type" value="Genomic_DNA"/>
</dbReference>
<evidence type="ECO:0000256" key="6">
    <source>
        <dbReference type="ARBA" id="ARBA00023180"/>
    </source>
</evidence>
<evidence type="ECO:0000256" key="7">
    <source>
        <dbReference type="ARBA" id="ARBA00023295"/>
    </source>
</evidence>
<sequence length="408" mass="45466">MVEHDFILSFSDSGAVDAGSVKAAAATVAKGLVALYDGDSGGTLGKWPYPPYYWWESGAAWGALINYWYYTGDDTYNDITRTGLAAQISSTNDFMPKAETFNLGNDDQAFWAIAAMSAAEKGFPAPPSPYPGWLTIVENVFNDWVGRWATESCNGGLKWQIFSENSGYDYKNSISNGGFFQIAARLAQATHNQTYVDWANKIWDWTTSVGLIDDSYNVYDGTDDTDNCTSLNHLQWTYNVGMWLYGAAVLQNYTNGAETWADRTTGLLDSTSLFTSPFSNATDVLYETACEKLGNCNTDQLSIDGCARQFHFECKYNSFNNIIHLFDHNVVTVVTPEFDIVLYNKCDDHKLNFICTDINTHVINHASRFLIIDAINSDIYLNLGISNHKRSAVYWIGGPNSRHTFDSS</sequence>
<keyword evidence="5 8" id="KW-0378">Hydrolase</keyword>
<keyword evidence="4" id="KW-0732">Signal</keyword>
<keyword evidence="7" id="KW-0326">Glycosidase</keyword>
<accession>A0A0G2GVT2</accession>
<evidence type="ECO:0000313" key="9">
    <source>
        <dbReference type="Proteomes" id="UP000053317"/>
    </source>
</evidence>
<dbReference type="Gene3D" id="1.50.10.20">
    <property type="match status" value="1"/>
</dbReference>
<gene>
    <name evidence="8" type="ORF">UCRPC4_g01133</name>
</gene>
<keyword evidence="6" id="KW-0325">Glycoprotein</keyword>
<dbReference type="InterPro" id="IPR014480">
    <property type="entry name" value="Mannan-1_6-alpha_mannosidase"/>
</dbReference>
<comment type="caution">
    <text evidence="8">The sequence shown here is derived from an EMBL/GenBank/DDBJ whole genome shotgun (WGS) entry which is preliminary data.</text>
</comment>
<evidence type="ECO:0000256" key="5">
    <source>
        <dbReference type="ARBA" id="ARBA00022801"/>
    </source>
</evidence>
<reference evidence="8 9" key="2">
    <citation type="submission" date="2015-05" db="EMBL/GenBank/DDBJ databases">
        <authorList>
            <person name="Morales-Cruz A."/>
            <person name="Amrine K.C."/>
            <person name="Cantu D."/>
        </authorList>
    </citation>
    <scope>NUCLEOTIDE SEQUENCE [LARGE SCALE GENOMIC DNA]</scope>
    <source>
        <strain evidence="8">UCRPC4</strain>
    </source>
</reference>
<organism evidence="8 9">
    <name type="scientific">Phaeomoniella chlamydospora</name>
    <name type="common">Phaeoacremonium chlamydosporum</name>
    <dbReference type="NCBI Taxonomy" id="158046"/>
    <lineage>
        <taxon>Eukaryota</taxon>
        <taxon>Fungi</taxon>
        <taxon>Dikarya</taxon>
        <taxon>Ascomycota</taxon>
        <taxon>Pezizomycotina</taxon>
        <taxon>Eurotiomycetes</taxon>
        <taxon>Chaetothyriomycetidae</taxon>
        <taxon>Phaeomoniellales</taxon>
        <taxon>Phaeomoniellaceae</taxon>
        <taxon>Phaeomoniella</taxon>
    </lineage>
</organism>
<dbReference type="SUPFAM" id="SSF48208">
    <property type="entry name" value="Six-hairpin glycosidases"/>
    <property type="match status" value="1"/>
</dbReference>
<evidence type="ECO:0000256" key="4">
    <source>
        <dbReference type="ARBA" id="ARBA00022729"/>
    </source>
</evidence>
<dbReference type="PANTHER" id="PTHR12145">
    <property type="entry name" value="MANNAN ENDO-1,6-ALPHA-MANNOSIDASE DCW1"/>
    <property type="match status" value="1"/>
</dbReference>
<dbReference type="InterPro" id="IPR005198">
    <property type="entry name" value="Glyco_hydro_76"/>
</dbReference>
<protein>
    <recommendedName>
        <fullName evidence="3">mannan endo-1,6-alpha-mannosidase</fullName>
        <ecNumber evidence="3">3.2.1.101</ecNumber>
    </recommendedName>
</protein>
<dbReference type="GO" id="GO:0009272">
    <property type="term" value="P:fungal-type cell wall biogenesis"/>
    <property type="evidence" value="ECO:0007669"/>
    <property type="project" value="TreeGrafter"/>
</dbReference>
<keyword evidence="9" id="KW-1185">Reference proteome</keyword>
<dbReference type="Pfam" id="PF03663">
    <property type="entry name" value="Glyco_hydro_76"/>
    <property type="match status" value="1"/>
</dbReference>
<dbReference type="OrthoDB" id="4187847at2759"/>
<comment type="similarity">
    <text evidence="2">Belongs to the glycosyl hydrolase 76 family.</text>
</comment>
<dbReference type="GO" id="GO:0016052">
    <property type="term" value="P:carbohydrate catabolic process"/>
    <property type="evidence" value="ECO:0007669"/>
    <property type="project" value="InterPro"/>
</dbReference>
<evidence type="ECO:0000313" key="8">
    <source>
        <dbReference type="EMBL" id="KKY27333.1"/>
    </source>
</evidence>
<evidence type="ECO:0000256" key="2">
    <source>
        <dbReference type="ARBA" id="ARBA00009699"/>
    </source>
</evidence>
<proteinExistence type="inferred from homology"/>
<name>A0A0G2GVT2_PHACM</name>